<gene>
    <name evidence="2" type="ORF">KQI75_09610</name>
</gene>
<accession>A0ABS6EUH5</accession>
<proteinExistence type="predicted"/>
<dbReference type="EMBL" id="JAHLQI010000005">
    <property type="protein sequence ID" value="MBU5490867.1"/>
    <property type="molecule type" value="Genomic_DNA"/>
</dbReference>
<dbReference type="Pfam" id="PF26226">
    <property type="entry name" value="DUF8052"/>
    <property type="match status" value="1"/>
</dbReference>
<keyword evidence="3" id="KW-1185">Reference proteome</keyword>
<dbReference type="RefSeq" id="WP_216470571.1">
    <property type="nucleotide sequence ID" value="NZ_JAHLQI010000005.1"/>
</dbReference>
<reference evidence="2 3" key="1">
    <citation type="submission" date="2021-06" db="EMBL/GenBank/DDBJ databases">
        <authorList>
            <person name="Sun Q."/>
            <person name="Li D."/>
        </authorList>
    </citation>
    <scope>NUCLEOTIDE SEQUENCE [LARGE SCALE GENOMIC DNA]</scope>
    <source>
        <strain evidence="2 3">MSJd-7</strain>
    </source>
</reference>
<feature type="domain" description="DUF8052" evidence="1">
    <location>
        <begin position="10"/>
        <end position="167"/>
    </location>
</feature>
<organism evidence="2 3">
    <name type="scientific">Butyricicoccus intestinisimiae</name>
    <dbReference type="NCBI Taxonomy" id="2841509"/>
    <lineage>
        <taxon>Bacteria</taxon>
        <taxon>Bacillati</taxon>
        <taxon>Bacillota</taxon>
        <taxon>Clostridia</taxon>
        <taxon>Eubacteriales</taxon>
        <taxon>Butyricicoccaceae</taxon>
        <taxon>Butyricicoccus</taxon>
    </lineage>
</organism>
<comment type="caution">
    <text evidence="2">The sequence shown here is derived from an EMBL/GenBank/DDBJ whole genome shotgun (WGS) entry which is preliminary data.</text>
</comment>
<dbReference type="InterPro" id="IPR058365">
    <property type="entry name" value="DUF8052"/>
</dbReference>
<evidence type="ECO:0000259" key="1">
    <source>
        <dbReference type="Pfam" id="PF26226"/>
    </source>
</evidence>
<name>A0ABS6EUH5_9FIRM</name>
<dbReference type="Proteomes" id="UP000783588">
    <property type="component" value="Unassembled WGS sequence"/>
</dbReference>
<evidence type="ECO:0000313" key="2">
    <source>
        <dbReference type="EMBL" id="MBU5490867.1"/>
    </source>
</evidence>
<evidence type="ECO:0000313" key="3">
    <source>
        <dbReference type="Proteomes" id="UP000783588"/>
    </source>
</evidence>
<sequence length="184" mass="21346">MEQTFAQLSQQFLEKAERQYGAPFEIQKNVTCCGIEFPMTAGYIKRDGRHFLGIQSNLSQDGMCGETCYFLCRETLTPDVWQELCAIFQTIHDRTVPTEDPAHVFTLVSFVIETNHIEAEVKKKIRRLRDERNYSGSQEWSSLRVCVREEQSDSYYYNGMGKAVMECLTRDGMPQPRKKFLGIF</sequence>
<protein>
    <recommendedName>
        <fullName evidence="1">DUF8052 domain-containing protein</fullName>
    </recommendedName>
</protein>